<dbReference type="InterPro" id="IPR013766">
    <property type="entry name" value="Thioredoxin_domain"/>
</dbReference>
<evidence type="ECO:0000256" key="1">
    <source>
        <dbReference type="ARBA" id="ARBA00006347"/>
    </source>
</evidence>
<dbReference type="EMBL" id="MN739921">
    <property type="protein sequence ID" value="QHT77718.1"/>
    <property type="molecule type" value="Genomic_DNA"/>
</dbReference>
<organism evidence="4">
    <name type="scientific">viral metagenome</name>
    <dbReference type="NCBI Taxonomy" id="1070528"/>
    <lineage>
        <taxon>unclassified sequences</taxon>
        <taxon>metagenomes</taxon>
        <taxon>organismal metagenomes</taxon>
    </lineage>
</organism>
<dbReference type="GO" id="GO:0006457">
    <property type="term" value="P:protein folding"/>
    <property type="evidence" value="ECO:0007669"/>
    <property type="project" value="TreeGrafter"/>
</dbReference>
<feature type="domain" description="Thioredoxin" evidence="3">
    <location>
        <begin position="1"/>
        <end position="114"/>
    </location>
</feature>
<proteinExistence type="inferred from homology"/>
<keyword evidence="2" id="KW-0732">Signal</keyword>
<dbReference type="AlphaFoldDB" id="A0A6C0HAV1"/>
<dbReference type="Pfam" id="PF00085">
    <property type="entry name" value="Thioredoxin"/>
    <property type="match status" value="1"/>
</dbReference>
<dbReference type="GO" id="GO:0003756">
    <property type="term" value="F:protein disulfide isomerase activity"/>
    <property type="evidence" value="ECO:0007669"/>
    <property type="project" value="TreeGrafter"/>
</dbReference>
<dbReference type="SUPFAM" id="SSF52833">
    <property type="entry name" value="Thioredoxin-like"/>
    <property type="match status" value="1"/>
</dbReference>
<evidence type="ECO:0000313" key="4">
    <source>
        <dbReference type="EMBL" id="QHT77718.1"/>
    </source>
</evidence>
<name>A0A6C0HAV1_9ZZZZ</name>
<dbReference type="PANTHER" id="PTHR45672">
    <property type="entry name" value="PROTEIN DISULFIDE-ISOMERASE C17H9.14C-RELATED"/>
    <property type="match status" value="1"/>
</dbReference>
<dbReference type="PANTHER" id="PTHR45672:SF3">
    <property type="entry name" value="THIOREDOXIN DOMAIN-CONTAINING PROTEIN 5"/>
    <property type="match status" value="1"/>
</dbReference>
<dbReference type="InterPro" id="IPR036249">
    <property type="entry name" value="Thioredoxin-like_sf"/>
</dbReference>
<dbReference type="InterPro" id="IPR051063">
    <property type="entry name" value="PDI"/>
</dbReference>
<dbReference type="GO" id="GO:0005783">
    <property type="term" value="C:endoplasmic reticulum"/>
    <property type="evidence" value="ECO:0007669"/>
    <property type="project" value="TreeGrafter"/>
</dbReference>
<reference evidence="4" key="1">
    <citation type="journal article" date="2020" name="Nature">
        <title>Giant virus diversity and host interactions through global metagenomics.</title>
        <authorList>
            <person name="Schulz F."/>
            <person name="Roux S."/>
            <person name="Paez-Espino D."/>
            <person name="Jungbluth S."/>
            <person name="Walsh D.A."/>
            <person name="Denef V.J."/>
            <person name="McMahon K.D."/>
            <person name="Konstantinidis K.T."/>
            <person name="Eloe-Fadrosh E.A."/>
            <person name="Kyrpides N.C."/>
            <person name="Woyke T."/>
        </authorList>
    </citation>
    <scope>NUCLEOTIDE SEQUENCE</scope>
    <source>
        <strain evidence="4">GVMAG-M-3300023179-90</strain>
    </source>
</reference>
<dbReference type="CDD" id="cd02961">
    <property type="entry name" value="PDI_a_family"/>
    <property type="match status" value="1"/>
</dbReference>
<sequence length="133" mass="15344">MKYHRGTEKQKSSKPITIGLVYAEWCGHCQALKPEWEKLKETLSKNKKCNIFEVEDSDVNKDAKLKSVGKKINGGSIQVNGFPTLFKILNGNVEYYNGERTFDALLKWANRTFSYGGKTRKNRRNQVTRKNRV</sequence>
<dbReference type="PROSITE" id="PS51352">
    <property type="entry name" value="THIOREDOXIN_2"/>
    <property type="match status" value="1"/>
</dbReference>
<evidence type="ECO:0000259" key="3">
    <source>
        <dbReference type="PROSITE" id="PS51352"/>
    </source>
</evidence>
<evidence type="ECO:0000256" key="2">
    <source>
        <dbReference type="ARBA" id="ARBA00022729"/>
    </source>
</evidence>
<protein>
    <recommendedName>
        <fullName evidence="3">Thioredoxin domain-containing protein</fullName>
    </recommendedName>
</protein>
<dbReference type="Gene3D" id="3.40.30.10">
    <property type="entry name" value="Glutaredoxin"/>
    <property type="match status" value="1"/>
</dbReference>
<comment type="similarity">
    <text evidence="1">Belongs to the protein disulfide isomerase family.</text>
</comment>
<accession>A0A6C0HAV1</accession>